<evidence type="ECO:0000256" key="4">
    <source>
        <dbReference type="ARBA" id="ARBA00022692"/>
    </source>
</evidence>
<dbReference type="GO" id="GO:0015450">
    <property type="term" value="F:protein-transporting ATPase activity"/>
    <property type="evidence" value="ECO:0007669"/>
    <property type="project" value="InterPro"/>
</dbReference>
<dbReference type="EMBL" id="DTMZ01000177">
    <property type="protein sequence ID" value="HGD13796.1"/>
    <property type="molecule type" value="Genomic_DNA"/>
</dbReference>
<dbReference type="NCBIfam" id="TIGR00966">
    <property type="entry name" value="transloc_SecF"/>
    <property type="match status" value="1"/>
</dbReference>
<comment type="similarity">
    <text evidence="9">Belongs to the SecD/SecF family. SecF subfamily.</text>
</comment>
<feature type="transmembrane region" description="Helical" evidence="9">
    <location>
        <begin position="138"/>
        <end position="155"/>
    </location>
</feature>
<dbReference type="PANTHER" id="PTHR30081:SF8">
    <property type="entry name" value="PROTEIN TRANSLOCASE SUBUNIT SECF"/>
    <property type="match status" value="1"/>
</dbReference>
<evidence type="ECO:0000256" key="1">
    <source>
        <dbReference type="ARBA" id="ARBA00004651"/>
    </source>
</evidence>
<feature type="transmembrane region" description="Helical" evidence="9">
    <location>
        <begin position="266"/>
        <end position="289"/>
    </location>
</feature>
<evidence type="ECO:0000256" key="8">
    <source>
        <dbReference type="ARBA" id="ARBA00023136"/>
    </source>
</evidence>
<dbReference type="GO" id="GO:0065002">
    <property type="term" value="P:intracellular protein transmembrane transport"/>
    <property type="evidence" value="ECO:0007669"/>
    <property type="project" value="UniProtKB-UniRule"/>
</dbReference>
<evidence type="ECO:0000256" key="7">
    <source>
        <dbReference type="ARBA" id="ARBA00023010"/>
    </source>
</evidence>
<accession>A0A7V3PUM0</accession>
<evidence type="ECO:0000256" key="9">
    <source>
        <dbReference type="HAMAP-Rule" id="MF_01464"/>
    </source>
</evidence>
<evidence type="ECO:0000256" key="3">
    <source>
        <dbReference type="ARBA" id="ARBA00022475"/>
    </source>
</evidence>
<dbReference type="GO" id="GO:0006605">
    <property type="term" value="P:protein targeting"/>
    <property type="evidence" value="ECO:0007669"/>
    <property type="project" value="UniProtKB-UniRule"/>
</dbReference>
<evidence type="ECO:0000256" key="2">
    <source>
        <dbReference type="ARBA" id="ARBA00022448"/>
    </source>
</evidence>
<dbReference type="InterPro" id="IPR005665">
    <property type="entry name" value="SecF_bac"/>
</dbReference>
<keyword evidence="5 9" id="KW-0653">Protein transport</keyword>
<comment type="caution">
    <text evidence="11">The sequence shown here is derived from an EMBL/GenBank/DDBJ whole genome shotgun (WGS) entry which is preliminary data.</text>
</comment>
<feature type="transmembrane region" description="Helical" evidence="9">
    <location>
        <begin position="241"/>
        <end position="260"/>
    </location>
</feature>
<protein>
    <recommendedName>
        <fullName evidence="9">Protein-export membrane protein SecF</fullName>
    </recommendedName>
</protein>
<evidence type="ECO:0000313" key="11">
    <source>
        <dbReference type="EMBL" id="HGD13796.1"/>
    </source>
</evidence>
<keyword evidence="4 9" id="KW-0812">Transmembrane</keyword>
<dbReference type="Gene3D" id="1.20.1640.10">
    <property type="entry name" value="Multidrug efflux transporter AcrB transmembrane domain"/>
    <property type="match status" value="1"/>
</dbReference>
<dbReference type="InterPro" id="IPR022645">
    <property type="entry name" value="SecD/SecF_bac"/>
</dbReference>
<keyword evidence="6 9" id="KW-1133">Transmembrane helix</keyword>
<organism evidence="11">
    <name type="scientific">candidate division WOR-3 bacterium</name>
    <dbReference type="NCBI Taxonomy" id="2052148"/>
    <lineage>
        <taxon>Bacteria</taxon>
        <taxon>Bacteria division WOR-3</taxon>
    </lineage>
</organism>
<gene>
    <name evidence="9 11" type="primary">secF</name>
    <name evidence="11" type="ORF">ENX16_06960</name>
</gene>
<reference evidence="11" key="1">
    <citation type="journal article" date="2020" name="mSystems">
        <title>Genome- and Community-Level Interaction Insights into Carbon Utilization and Element Cycling Functions of Hydrothermarchaeota in Hydrothermal Sediment.</title>
        <authorList>
            <person name="Zhou Z."/>
            <person name="Liu Y."/>
            <person name="Xu W."/>
            <person name="Pan J."/>
            <person name="Luo Z.H."/>
            <person name="Li M."/>
        </authorList>
    </citation>
    <scope>NUCLEOTIDE SEQUENCE [LARGE SCALE GENOMIC DNA]</scope>
    <source>
        <strain evidence="11">SpSt-914</strain>
    </source>
</reference>
<feature type="transmembrane region" description="Helical" evidence="9">
    <location>
        <begin position="17"/>
        <end position="35"/>
    </location>
</feature>
<comment type="function">
    <text evidence="9">Part of the Sec protein translocase complex. Interacts with the SecYEG preprotein conducting channel. SecDF uses the proton motive force (PMF) to complete protein translocation after the ATP-dependent function of SecA.</text>
</comment>
<dbReference type="HAMAP" id="MF_01464_B">
    <property type="entry name" value="SecF_B"/>
    <property type="match status" value="1"/>
</dbReference>
<dbReference type="InterPro" id="IPR048634">
    <property type="entry name" value="SecD_SecF_C"/>
</dbReference>
<proteinExistence type="inferred from homology"/>
<keyword evidence="3 9" id="KW-1003">Cell membrane</keyword>
<dbReference type="InterPro" id="IPR055344">
    <property type="entry name" value="SecD_SecF_C_bact"/>
</dbReference>
<keyword evidence="8 9" id="KW-0472">Membrane</keyword>
<evidence type="ECO:0000259" key="10">
    <source>
        <dbReference type="Pfam" id="PF02355"/>
    </source>
</evidence>
<sequence>MKLFGTTNIAFVKNRRIFFLISALLVLTSILLIIFRGFRYGVDFTGGGLVQIRFSQPVKIDAVRAALTAMGESGASIQQTETGDFLIRVKPQEKTGAESNFSSRLRQQLAVSFPGIAFEVLRDEAVGPRISRELQGKVLIAILFGMIGILIYVSFRFDFRFGTGAVLALVHDTLIVLGFCSLFNKEITTTLIAAILTVIGYSVNDSIVVSDRIREDTKKIRKESFAEIANLAINKTLNRTVITSLTTLFVSVALLILASAEIRDFAFAMTVGIIFGTYSSIFIVANLVVEMEQRFPTRRRR</sequence>
<dbReference type="GO" id="GO:0043952">
    <property type="term" value="P:protein transport by the Sec complex"/>
    <property type="evidence" value="ECO:0007669"/>
    <property type="project" value="UniProtKB-UniRule"/>
</dbReference>
<name>A0A7V3PUM0_UNCW3</name>
<dbReference type="AlphaFoldDB" id="A0A7V3PUM0"/>
<dbReference type="NCBIfam" id="TIGR00916">
    <property type="entry name" value="2A0604s01"/>
    <property type="match status" value="1"/>
</dbReference>
<feature type="transmembrane region" description="Helical" evidence="9">
    <location>
        <begin position="161"/>
        <end position="183"/>
    </location>
</feature>
<comment type="subcellular location">
    <subcellularLocation>
        <location evidence="1 9">Cell membrane</location>
        <topology evidence="1 9">Multi-pass membrane protein</topology>
    </subcellularLocation>
</comment>
<feature type="domain" description="Protein export membrane protein SecD/SecF C-terminal" evidence="10">
    <location>
        <begin position="118"/>
        <end position="293"/>
    </location>
</feature>
<dbReference type="SUPFAM" id="SSF82866">
    <property type="entry name" value="Multidrug efflux transporter AcrB transmembrane domain"/>
    <property type="match status" value="1"/>
</dbReference>
<dbReference type="InterPro" id="IPR022646">
    <property type="entry name" value="SecD/SecF_CS"/>
</dbReference>
<dbReference type="Pfam" id="PF02355">
    <property type="entry name" value="SecD_SecF_C"/>
    <property type="match status" value="1"/>
</dbReference>
<comment type="caution">
    <text evidence="9">Lacks conserved residue(s) required for the propagation of feature annotation.</text>
</comment>
<comment type="subunit">
    <text evidence="9">Forms a complex with SecD. Part of the essential Sec protein translocation apparatus which comprises SecA, SecYEG and auxiliary proteins SecDF. Other proteins may also be involved.</text>
</comment>
<keyword evidence="2 9" id="KW-0813">Transport</keyword>
<evidence type="ECO:0000256" key="6">
    <source>
        <dbReference type="ARBA" id="ARBA00022989"/>
    </source>
</evidence>
<dbReference type="InterPro" id="IPR022813">
    <property type="entry name" value="SecD/SecF_arch_bac"/>
</dbReference>
<dbReference type="Pfam" id="PF07549">
    <property type="entry name" value="Sec_GG"/>
    <property type="match status" value="1"/>
</dbReference>
<dbReference type="PANTHER" id="PTHR30081">
    <property type="entry name" value="PROTEIN-EXPORT MEMBRANE PROTEIN SEC"/>
    <property type="match status" value="1"/>
</dbReference>
<dbReference type="PRINTS" id="PR01755">
    <property type="entry name" value="SECFTRNLCASE"/>
</dbReference>
<evidence type="ECO:0000256" key="5">
    <source>
        <dbReference type="ARBA" id="ARBA00022927"/>
    </source>
</evidence>
<keyword evidence="7 9" id="KW-0811">Translocation</keyword>
<dbReference type="GO" id="GO:0005886">
    <property type="term" value="C:plasma membrane"/>
    <property type="evidence" value="ECO:0007669"/>
    <property type="project" value="UniProtKB-SubCell"/>
</dbReference>